<dbReference type="eggNOG" id="ENOG5031URY">
    <property type="taxonomic scope" value="Bacteria"/>
</dbReference>
<sequence>MSRPTGDAAAGVDTAGRIRRLTQAALNADVTIGRVDGVAHEIGTSLDEFARVLGRFDALLDRFADGLDTFAGTVRSVDGVVGSLAATEQDLDELLLRVGRIVETVDWLLTPATAVRHRLAGIRLF</sequence>
<evidence type="ECO:0008006" key="3">
    <source>
        <dbReference type="Google" id="ProtNLM"/>
    </source>
</evidence>
<dbReference type="Proteomes" id="UP000028488">
    <property type="component" value="Chromosome"/>
</dbReference>
<evidence type="ECO:0000313" key="2">
    <source>
        <dbReference type="Proteomes" id="UP000028488"/>
    </source>
</evidence>
<evidence type="ECO:0000313" key="1">
    <source>
        <dbReference type="EMBL" id="AII04918.1"/>
    </source>
</evidence>
<reference evidence="1 2" key="1">
    <citation type="submission" date="2014-07" db="EMBL/GenBank/DDBJ databases">
        <title>Genome Sequence of Rhodococcus opacus Strain R7, a Biodegrader of Mono- and Polycyclic Aromatic Hydrocarbons.</title>
        <authorList>
            <person name="Di Gennaro P."/>
            <person name="Zampolli J."/>
            <person name="Presti I."/>
            <person name="Cappelletti M."/>
            <person name="D'Ursi P."/>
            <person name="Orro A."/>
            <person name="Mezzelani A."/>
            <person name="Milanesi L."/>
        </authorList>
    </citation>
    <scope>NUCLEOTIDE SEQUENCE [LARGE SCALE GENOMIC DNA]</scope>
    <source>
        <strain evidence="1 2">R7</strain>
    </source>
</reference>
<proteinExistence type="predicted"/>
<organism evidence="1 2">
    <name type="scientific">Rhodococcus opacus</name>
    <name type="common">Nocardia opaca</name>
    <dbReference type="NCBI Taxonomy" id="37919"/>
    <lineage>
        <taxon>Bacteria</taxon>
        <taxon>Bacillati</taxon>
        <taxon>Actinomycetota</taxon>
        <taxon>Actinomycetes</taxon>
        <taxon>Mycobacteriales</taxon>
        <taxon>Nocardiaceae</taxon>
        <taxon>Rhodococcus</taxon>
    </lineage>
</organism>
<protein>
    <recommendedName>
        <fullName evidence="3">ATPase</fullName>
    </recommendedName>
</protein>
<accession>A0A076EIK7</accession>
<dbReference type="RefSeq" id="WP_112302216.1">
    <property type="nucleotide sequence ID" value="NZ_CP008947.1"/>
</dbReference>
<dbReference type="EMBL" id="CP008947">
    <property type="protein sequence ID" value="AII04918.1"/>
    <property type="molecule type" value="Genomic_DNA"/>
</dbReference>
<dbReference type="AlphaFoldDB" id="A0A076EIK7"/>
<name>A0A076EIK7_RHOOP</name>
<gene>
    <name evidence="1" type="ORF">EP51_09980</name>
</gene>